<dbReference type="InterPro" id="IPR010432">
    <property type="entry name" value="RDD"/>
</dbReference>
<evidence type="ECO:0000313" key="10">
    <source>
        <dbReference type="EMBL" id="GLQ88932.1"/>
    </source>
</evidence>
<accession>A0ABQ5XC96</accession>
<proteinExistence type="predicted"/>
<dbReference type="InterPro" id="IPR025640">
    <property type="entry name" value="GYF_2"/>
</dbReference>
<name>A0ABQ5XC96_9GAMM</name>
<protein>
    <submittedName>
        <fullName evidence="10">RDD family protein</fullName>
    </submittedName>
</protein>
<dbReference type="Proteomes" id="UP001156627">
    <property type="component" value="Unassembled WGS sequence"/>
</dbReference>
<feature type="transmembrane region" description="Helical" evidence="7">
    <location>
        <begin position="201"/>
        <end position="221"/>
    </location>
</feature>
<feature type="compositionally biased region" description="Basic and acidic residues" evidence="6">
    <location>
        <begin position="254"/>
        <end position="263"/>
    </location>
</feature>
<keyword evidence="3 7" id="KW-0812">Transmembrane</keyword>
<keyword evidence="11" id="KW-1185">Reference proteome</keyword>
<evidence type="ECO:0000256" key="7">
    <source>
        <dbReference type="SAM" id="Phobius"/>
    </source>
</evidence>
<feature type="compositionally biased region" description="Polar residues" evidence="6">
    <location>
        <begin position="244"/>
        <end position="253"/>
    </location>
</feature>
<comment type="subcellular location">
    <subcellularLocation>
        <location evidence="1">Cell membrane</location>
        <topology evidence="1">Multi-pass membrane protein</topology>
    </subcellularLocation>
</comment>
<keyword evidence="2" id="KW-1003">Cell membrane</keyword>
<feature type="domain" description="GYF" evidence="9">
    <location>
        <begin position="15"/>
        <end position="57"/>
    </location>
</feature>
<keyword evidence="5 7" id="KW-0472">Membrane</keyword>
<dbReference type="InterPro" id="IPR035445">
    <property type="entry name" value="GYF-like_dom_sf"/>
</dbReference>
<dbReference type="RefSeq" id="WP_284332375.1">
    <property type="nucleotide sequence ID" value="NZ_BSOA01000026.1"/>
</dbReference>
<evidence type="ECO:0000256" key="1">
    <source>
        <dbReference type="ARBA" id="ARBA00004651"/>
    </source>
</evidence>
<evidence type="ECO:0000256" key="6">
    <source>
        <dbReference type="SAM" id="MobiDB-lite"/>
    </source>
</evidence>
<dbReference type="InterPro" id="IPR051791">
    <property type="entry name" value="Pra-immunoreactive"/>
</dbReference>
<organism evidence="10 11">
    <name type="scientific">Dyella flagellata</name>
    <dbReference type="NCBI Taxonomy" id="1867833"/>
    <lineage>
        <taxon>Bacteria</taxon>
        <taxon>Pseudomonadati</taxon>
        <taxon>Pseudomonadota</taxon>
        <taxon>Gammaproteobacteria</taxon>
        <taxon>Lysobacterales</taxon>
        <taxon>Rhodanobacteraceae</taxon>
        <taxon>Dyella</taxon>
    </lineage>
</organism>
<dbReference type="EMBL" id="BSOA01000026">
    <property type="protein sequence ID" value="GLQ88932.1"/>
    <property type="molecule type" value="Genomic_DNA"/>
</dbReference>
<dbReference type="SUPFAM" id="SSF55277">
    <property type="entry name" value="GYF domain"/>
    <property type="match status" value="1"/>
</dbReference>
<reference evidence="11" key="1">
    <citation type="journal article" date="2019" name="Int. J. Syst. Evol. Microbiol.">
        <title>The Global Catalogue of Microorganisms (GCM) 10K type strain sequencing project: providing services to taxonomists for standard genome sequencing and annotation.</title>
        <authorList>
            <consortium name="The Broad Institute Genomics Platform"/>
            <consortium name="The Broad Institute Genome Sequencing Center for Infectious Disease"/>
            <person name="Wu L."/>
            <person name="Ma J."/>
        </authorList>
    </citation>
    <scope>NUCLEOTIDE SEQUENCE [LARGE SCALE GENOMIC DNA]</scope>
    <source>
        <strain evidence="11">NBRC 111981</strain>
    </source>
</reference>
<keyword evidence="4 7" id="KW-1133">Transmembrane helix</keyword>
<evidence type="ECO:0000259" key="9">
    <source>
        <dbReference type="Pfam" id="PF14237"/>
    </source>
</evidence>
<evidence type="ECO:0000259" key="8">
    <source>
        <dbReference type="Pfam" id="PF06271"/>
    </source>
</evidence>
<evidence type="ECO:0000313" key="11">
    <source>
        <dbReference type="Proteomes" id="UP001156627"/>
    </source>
</evidence>
<dbReference type="Pfam" id="PF14237">
    <property type="entry name" value="GYF_2"/>
    <property type="match status" value="1"/>
</dbReference>
<evidence type="ECO:0000256" key="3">
    <source>
        <dbReference type="ARBA" id="ARBA00022692"/>
    </source>
</evidence>
<gene>
    <name evidence="10" type="ORF">GCM10007898_25030</name>
</gene>
<evidence type="ECO:0000256" key="4">
    <source>
        <dbReference type="ARBA" id="ARBA00022989"/>
    </source>
</evidence>
<feature type="transmembrane region" description="Helical" evidence="7">
    <location>
        <begin position="97"/>
        <end position="121"/>
    </location>
</feature>
<sequence>MRFTFTEVHPMEVWIGRNGERHGPYQEEQVKEWLRSGQLSPDDLGWYDSLADWRPLSMLFPDDRPAPAPSPYGPPPLQQAQTSNTAYFDYASFWQRFGAWVIDLLILMIPTMIAAYTLGAVEAYKHLLDQMQGGADMAVALRDYAKATEGASVASLAITYLYYVFFEASTWQATPGKLALRLRVTDVHGQRIALGRSAARNVVRLLSAVFLLIPIICYLAISWTQHKQGLHDLWAGTYVLKGSAQEQPPQRSPSNHDRGHFNA</sequence>
<dbReference type="Pfam" id="PF06271">
    <property type="entry name" value="RDD"/>
    <property type="match status" value="1"/>
</dbReference>
<dbReference type="PANTHER" id="PTHR36115">
    <property type="entry name" value="PROLINE-RICH ANTIGEN HOMOLOG-RELATED"/>
    <property type="match status" value="1"/>
</dbReference>
<evidence type="ECO:0000256" key="5">
    <source>
        <dbReference type="ARBA" id="ARBA00023136"/>
    </source>
</evidence>
<feature type="region of interest" description="Disordered" evidence="6">
    <location>
        <begin position="244"/>
        <end position="263"/>
    </location>
</feature>
<evidence type="ECO:0000256" key="2">
    <source>
        <dbReference type="ARBA" id="ARBA00022475"/>
    </source>
</evidence>
<comment type="caution">
    <text evidence="10">The sequence shown here is derived from an EMBL/GenBank/DDBJ whole genome shotgun (WGS) entry which is preliminary data.</text>
</comment>
<feature type="domain" description="RDD" evidence="8">
    <location>
        <begin position="90"/>
        <end position="236"/>
    </location>
</feature>